<dbReference type="NCBIfam" id="TIGR03274">
    <property type="entry name" value="methan_mark_7"/>
    <property type="match status" value="1"/>
</dbReference>
<dbReference type="InterPro" id="IPR026327">
    <property type="entry name" value="Me_CoM_Rdtase_prot-C-like"/>
</dbReference>
<evidence type="ECO:0000313" key="2">
    <source>
        <dbReference type="Proteomes" id="UP000600363"/>
    </source>
</evidence>
<dbReference type="EMBL" id="DUIH01000017">
    <property type="protein sequence ID" value="HIH69980.1"/>
    <property type="molecule type" value="Genomic_DNA"/>
</dbReference>
<organism evidence="1 2">
    <name type="scientific">Methermicoccus shengliensis</name>
    <dbReference type="NCBI Taxonomy" id="660064"/>
    <lineage>
        <taxon>Archaea</taxon>
        <taxon>Methanobacteriati</taxon>
        <taxon>Methanobacteriota</taxon>
        <taxon>Stenosarchaea group</taxon>
        <taxon>Methanomicrobia</taxon>
        <taxon>Methanosarcinales</taxon>
        <taxon>Methermicoccaceae</taxon>
        <taxon>Methermicoccus</taxon>
    </lineage>
</organism>
<reference evidence="1" key="1">
    <citation type="journal article" date="2020" name="bioRxiv">
        <title>A rank-normalized archaeal taxonomy based on genome phylogeny resolves widespread incomplete and uneven classifications.</title>
        <authorList>
            <person name="Rinke C."/>
            <person name="Chuvochina M."/>
            <person name="Mussig A.J."/>
            <person name="Chaumeil P.-A."/>
            <person name="Waite D.W."/>
            <person name="Whitman W.B."/>
            <person name="Parks D.H."/>
            <person name="Hugenholtz P."/>
        </authorList>
    </citation>
    <scope>NUCLEOTIDE SEQUENCE</scope>
    <source>
        <strain evidence="1">UBA12518</strain>
    </source>
</reference>
<dbReference type="Proteomes" id="UP000600363">
    <property type="component" value="Unassembled WGS sequence"/>
</dbReference>
<gene>
    <name evidence="1" type="ORF">HA299_05160</name>
</gene>
<protein>
    <submittedName>
        <fullName evidence="1">Methanogenesis marker 7 protein</fullName>
    </submittedName>
</protein>
<name>A0A832W090_9EURY</name>
<dbReference type="AlphaFoldDB" id="A0A832W090"/>
<accession>A0A832W090</accession>
<dbReference type="Pfam" id="PF04609">
    <property type="entry name" value="MCR_C"/>
    <property type="match status" value="1"/>
</dbReference>
<evidence type="ECO:0000313" key="1">
    <source>
        <dbReference type="EMBL" id="HIH69980.1"/>
    </source>
</evidence>
<dbReference type="PIRSF" id="PIRSF019164">
    <property type="entry name" value="UCP019164"/>
    <property type="match status" value="1"/>
</dbReference>
<comment type="caution">
    <text evidence="1">The sequence shown here is derived from an EMBL/GenBank/DDBJ whole genome shotgun (WGS) entry which is preliminary data.</text>
</comment>
<proteinExistence type="predicted"/>
<dbReference type="InterPro" id="IPR011312">
    <property type="entry name" value="Menthan_mark_7"/>
</dbReference>
<sequence>MFEPVMFEGGVHKHQLIIELVEDLGGYVLETNVMQTEINILMLIPEEDIPHMEQLAKKLLGKITVAPLAGTEIAVVAPSLSSQHLPHPSCDIAEFMRRQGANTNLIGLSRGVGKRVAVMNSYERELINEHDLAIFVFGNFRACIQEKVSKLLSQIKVPVVAVGGPRIDEELPVEAYIDGFGRIAHRLRRKEEITQLERVVGAVSRVLRRRREEMASDPLTVFPARARFEIYSQIEEARNILSPAPLTLQLDGIRVKLPYDEFADRIRAVRFEEGISLGEIAHIRRSKMKGYVLVKIKPSSETGMML</sequence>